<evidence type="ECO:0000256" key="3">
    <source>
        <dbReference type="ARBA" id="ARBA00022679"/>
    </source>
</evidence>
<accession>A0AA36C717</accession>
<dbReference type="AlphaFoldDB" id="A0AA36C717"/>
<evidence type="ECO:0000259" key="7">
    <source>
        <dbReference type="PROSITE" id="PS50011"/>
    </source>
</evidence>
<keyword evidence="2" id="KW-0723">Serine/threonine-protein kinase</keyword>
<dbReference type="InterPro" id="IPR011009">
    <property type="entry name" value="Kinase-like_dom_sf"/>
</dbReference>
<comment type="similarity">
    <text evidence="1">Belongs to the protein kinase superfamily. CMGC Ser/Thr protein kinase family. CDC2/CDKX subfamily.</text>
</comment>
<evidence type="ECO:0000313" key="8">
    <source>
        <dbReference type="EMBL" id="CAJ0559839.1"/>
    </source>
</evidence>
<comment type="caution">
    <text evidence="8">The sequence shown here is derived from an EMBL/GenBank/DDBJ whole genome shotgun (WGS) entry which is preliminary data.</text>
</comment>
<dbReference type="Pfam" id="PF00069">
    <property type="entry name" value="Pkinase"/>
    <property type="match status" value="1"/>
</dbReference>
<dbReference type="InterPro" id="IPR008271">
    <property type="entry name" value="Ser/Thr_kinase_AS"/>
</dbReference>
<dbReference type="Proteomes" id="UP001177023">
    <property type="component" value="Unassembled WGS sequence"/>
</dbReference>
<gene>
    <name evidence="8" type="ORF">MSPICULIGERA_LOCUS1391</name>
</gene>
<feature type="non-terminal residue" evidence="8">
    <location>
        <position position="195"/>
    </location>
</feature>
<dbReference type="PANTHER" id="PTHR24056">
    <property type="entry name" value="CELL DIVISION PROTEIN KINASE"/>
    <property type="match status" value="1"/>
</dbReference>
<evidence type="ECO:0000256" key="5">
    <source>
        <dbReference type="ARBA" id="ARBA00022777"/>
    </source>
</evidence>
<keyword evidence="4" id="KW-0547">Nucleotide-binding</keyword>
<evidence type="ECO:0000313" key="9">
    <source>
        <dbReference type="Proteomes" id="UP001177023"/>
    </source>
</evidence>
<evidence type="ECO:0000256" key="1">
    <source>
        <dbReference type="ARBA" id="ARBA00006485"/>
    </source>
</evidence>
<dbReference type="InterPro" id="IPR050108">
    <property type="entry name" value="CDK"/>
</dbReference>
<evidence type="ECO:0000256" key="2">
    <source>
        <dbReference type="ARBA" id="ARBA00022527"/>
    </source>
</evidence>
<keyword evidence="6" id="KW-0067">ATP-binding</keyword>
<feature type="domain" description="Protein kinase" evidence="7">
    <location>
        <begin position="1"/>
        <end position="195"/>
    </location>
</feature>
<keyword evidence="3" id="KW-0808">Transferase</keyword>
<protein>
    <recommendedName>
        <fullName evidence="7">Protein kinase domain-containing protein</fullName>
    </recommendedName>
</protein>
<keyword evidence="5" id="KW-0418">Kinase</keyword>
<dbReference type="Gene3D" id="1.10.510.10">
    <property type="entry name" value="Transferase(Phosphotransferase) domain 1"/>
    <property type="match status" value="1"/>
</dbReference>
<dbReference type="PROSITE" id="PS50011">
    <property type="entry name" value="PROTEIN_KINASE_DOM"/>
    <property type="match status" value="1"/>
</dbReference>
<proteinExistence type="inferred from homology"/>
<sequence>MVMEFMAKTLKATIMDTQRPHTECSARFFFSQLLKGVRYLHRLGIMHRDLKPENILVSHTKIVKIADFGQACLYFPDQPDREYEEQVATRWYRAPELLFGTRRYTPAVDMVATILIRLPKYSSCSARRRLRIGPAGDRCRTARKSFLKSDMRRRIGFRSYRVRLPSLSLYSRCNCGSAGRLEVPPMPYYKTNFSL</sequence>
<dbReference type="GO" id="GO:0005524">
    <property type="term" value="F:ATP binding"/>
    <property type="evidence" value="ECO:0007669"/>
    <property type="project" value="UniProtKB-KW"/>
</dbReference>
<dbReference type="GO" id="GO:0004674">
    <property type="term" value="F:protein serine/threonine kinase activity"/>
    <property type="evidence" value="ECO:0007669"/>
    <property type="project" value="UniProtKB-KW"/>
</dbReference>
<dbReference type="SUPFAM" id="SSF56112">
    <property type="entry name" value="Protein kinase-like (PK-like)"/>
    <property type="match status" value="1"/>
</dbReference>
<organism evidence="8 9">
    <name type="scientific">Mesorhabditis spiculigera</name>
    <dbReference type="NCBI Taxonomy" id="96644"/>
    <lineage>
        <taxon>Eukaryota</taxon>
        <taxon>Metazoa</taxon>
        <taxon>Ecdysozoa</taxon>
        <taxon>Nematoda</taxon>
        <taxon>Chromadorea</taxon>
        <taxon>Rhabditida</taxon>
        <taxon>Rhabditina</taxon>
        <taxon>Rhabditomorpha</taxon>
        <taxon>Rhabditoidea</taxon>
        <taxon>Rhabditidae</taxon>
        <taxon>Mesorhabditinae</taxon>
        <taxon>Mesorhabditis</taxon>
    </lineage>
</organism>
<name>A0AA36C717_9BILA</name>
<dbReference type="GO" id="GO:0005634">
    <property type="term" value="C:nucleus"/>
    <property type="evidence" value="ECO:0007669"/>
    <property type="project" value="TreeGrafter"/>
</dbReference>
<dbReference type="InterPro" id="IPR000719">
    <property type="entry name" value="Prot_kinase_dom"/>
</dbReference>
<dbReference type="PROSITE" id="PS00108">
    <property type="entry name" value="PROTEIN_KINASE_ST"/>
    <property type="match status" value="1"/>
</dbReference>
<evidence type="ECO:0000256" key="6">
    <source>
        <dbReference type="ARBA" id="ARBA00022840"/>
    </source>
</evidence>
<dbReference type="SMART" id="SM00220">
    <property type="entry name" value="S_TKc"/>
    <property type="match status" value="1"/>
</dbReference>
<dbReference type="PANTHER" id="PTHR24056:SF469">
    <property type="entry name" value="PROTEIN KINASE DOMAIN-CONTAINING PROTEIN"/>
    <property type="match status" value="1"/>
</dbReference>
<keyword evidence="9" id="KW-1185">Reference proteome</keyword>
<evidence type="ECO:0000256" key="4">
    <source>
        <dbReference type="ARBA" id="ARBA00022741"/>
    </source>
</evidence>
<reference evidence="8" key="1">
    <citation type="submission" date="2023-06" db="EMBL/GenBank/DDBJ databases">
        <authorList>
            <person name="Delattre M."/>
        </authorList>
    </citation>
    <scope>NUCLEOTIDE SEQUENCE</scope>
    <source>
        <strain evidence="8">AF72</strain>
    </source>
</reference>
<dbReference type="EMBL" id="CATQJA010000385">
    <property type="protein sequence ID" value="CAJ0559839.1"/>
    <property type="molecule type" value="Genomic_DNA"/>
</dbReference>